<dbReference type="AlphaFoldDB" id="A0A9P3G047"/>
<keyword evidence="1" id="KW-0812">Transmembrane</keyword>
<evidence type="ECO:0000313" key="2">
    <source>
        <dbReference type="EMBL" id="GJE85294.1"/>
    </source>
</evidence>
<keyword evidence="3" id="KW-1185">Reference proteome</keyword>
<protein>
    <submittedName>
        <fullName evidence="2">Uncharacterized protein</fullName>
    </submittedName>
</protein>
<reference evidence="2 3" key="1">
    <citation type="submission" date="2021-08" db="EMBL/GenBank/DDBJ databases">
        <title>Draft Genome Sequence of Phanerochaete sordida strain YK-624.</title>
        <authorList>
            <person name="Mori T."/>
            <person name="Dohra H."/>
            <person name="Suzuki T."/>
            <person name="Kawagishi H."/>
            <person name="Hirai H."/>
        </authorList>
    </citation>
    <scope>NUCLEOTIDE SEQUENCE [LARGE SCALE GENOMIC DNA]</scope>
    <source>
        <strain evidence="2 3">YK-624</strain>
    </source>
</reference>
<name>A0A9P3G047_9APHY</name>
<evidence type="ECO:0000256" key="1">
    <source>
        <dbReference type="SAM" id="Phobius"/>
    </source>
</evidence>
<keyword evidence="1" id="KW-1133">Transmembrane helix</keyword>
<comment type="caution">
    <text evidence="2">The sequence shown here is derived from an EMBL/GenBank/DDBJ whole genome shotgun (WGS) entry which is preliminary data.</text>
</comment>
<sequence length="171" mass="17935">MSSASTHINPAIIPLAVLCGGLIVGGVAAIYLTRKVARARLLLELRRAAEAKAAEAQLGEKPVLVDIFVGELVAGRAPALPWPALQPIATSLNPGVSSPHPHHTIEQRPGYSRTPYVDGNVLQVSVGLVMPTPPPADGTEASLEKREYCIGTADVVVCTLLGARQRLIGLN</sequence>
<keyword evidence="1" id="KW-0472">Membrane</keyword>
<dbReference type="EMBL" id="BPQB01000002">
    <property type="protein sequence ID" value="GJE85294.1"/>
    <property type="molecule type" value="Genomic_DNA"/>
</dbReference>
<gene>
    <name evidence="2" type="ORF">PsYK624_013730</name>
</gene>
<proteinExistence type="predicted"/>
<dbReference type="OrthoDB" id="2792479at2759"/>
<organism evidence="2 3">
    <name type="scientific">Phanerochaete sordida</name>
    <dbReference type="NCBI Taxonomy" id="48140"/>
    <lineage>
        <taxon>Eukaryota</taxon>
        <taxon>Fungi</taxon>
        <taxon>Dikarya</taxon>
        <taxon>Basidiomycota</taxon>
        <taxon>Agaricomycotina</taxon>
        <taxon>Agaricomycetes</taxon>
        <taxon>Polyporales</taxon>
        <taxon>Phanerochaetaceae</taxon>
        <taxon>Phanerochaete</taxon>
    </lineage>
</organism>
<accession>A0A9P3G047</accession>
<feature type="transmembrane region" description="Helical" evidence="1">
    <location>
        <begin position="12"/>
        <end position="32"/>
    </location>
</feature>
<dbReference type="Proteomes" id="UP000703269">
    <property type="component" value="Unassembled WGS sequence"/>
</dbReference>
<evidence type="ECO:0000313" key="3">
    <source>
        <dbReference type="Proteomes" id="UP000703269"/>
    </source>
</evidence>